<evidence type="ECO:0000256" key="1">
    <source>
        <dbReference type="SAM" id="MobiDB-lite"/>
    </source>
</evidence>
<dbReference type="Proteomes" id="UP001286313">
    <property type="component" value="Unassembled WGS sequence"/>
</dbReference>
<evidence type="ECO:0000313" key="3">
    <source>
        <dbReference type="Proteomes" id="UP001286313"/>
    </source>
</evidence>
<organism evidence="2 3">
    <name type="scientific">Petrolisthes cinctipes</name>
    <name type="common">Flat porcelain crab</name>
    <dbReference type="NCBI Taxonomy" id="88211"/>
    <lineage>
        <taxon>Eukaryota</taxon>
        <taxon>Metazoa</taxon>
        <taxon>Ecdysozoa</taxon>
        <taxon>Arthropoda</taxon>
        <taxon>Crustacea</taxon>
        <taxon>Multicrustacea</taxon>
        <taxon>Malacostraca</taxon>
        <taxon>Eumalacostraca</taxon>
        <taxon>Eucarida</taxon>
        <taxon>Decapoda</taxon>
        <taxon>Pleocyemata</taxon>
        <taxon>Anomura</taxon>
        <taxon>Galatheoidea</taxon>
        <taxon>Porcellanidae</taxon>
        <taxon>Petrolisthes</taxon>
    </lineage>
</organism>
<reference evidence="2" key="1">
    <citation type="submission" date="2023-10" db="EMBL/GenBank/DDBJ databases">
        <title>Genome assemblies of two species of porcelain crab, Petrolisthes cinctipes and Petrolisthes manimaculis (Anomura: Porcellanidae).</title>
        <authorList>
            <person name="Angst P."/>
        </authorList>
    </citation>
    <scope>NUCLEOTIDE SEQUENCE</scope>
    <source>
        <strain evidence="2">PB745_01</strain>
        <tissue evidence="2">Gill</tissue>
    </source>
</reference>
<dbReference type="AlphaFoldDB" id="A0AAE1F7S5"/>
<proteinExistence type="predicted"/>
<comment type="caution">
    <text evidence="2">The sequence shown here is derived from an EMBL/GenBank/DDBJ whole genome shotgun (WGS) entry which is preliminary data.</text>
</comment>
<sequence>MASVASEVNRCDDGASGMSTVVGVVSSVINKCHYNRCLDGPQDVGRMKLSESTAASSVKKISSVRVMVTRPPTNIRFAVLHGTSSRTHSGEARAKAGQETVILQHM</sequence>
<name>A0AAE1F7S5_PETCI</name>
<keyword evidence="3" id="KW-1185">Reference proteome</keyword>
<accession>A0AAE1F7S5</accession>
<dbReference type="EMBL" id="JAWQEG010002940">
    <property type="protein sequence ID" value="KAK3868842.1"/>
    <property type="molecule type" value="Genomic_DNA"/>
</dbReference>
<evidence type="ECO:0000313" key="2">
    <source>
        <dbReference type="EMBL" id="KAK3868842.1"/>
    </source>
</evidence>
<gene>
    <name evidence="2" type="ORF">Pcinc_025797</name>
</gene>
<protein>
    <submittedName>
        <fullName evidence="2">Uncharacterized protein</fullName>
    </submittedName>
</protein>
<feature type="region of interest" description="Disordered" evidence="1">
    <location>
        <begin position="84"/>
        <end position="106"/>
    </location>
</feature>